<evidence type="ECO:0000313" key="2">
    <source>
        <dbReference type="Proteomes" id="UP000441333"/>
    </source>
</evidence>
<sequence length="122" mass="14183">MDIEQIRSYCLNKKGVTEDFPFDEHTLVFKILGKMYALISLKKWEEGEAAINLKAKPEYALELRESYPSIRAGYHMNKKHWNTLYLNEGGLNPELIKSLIDHSYDMVVQGMTKKMQTNLKSL</sequence>
<organism evidence="1 2">
    <name type="scientific">Pseudotamlana haliotis</name>
    <dbReference type="NCBI Taxonomy" id="2614804"/>
    <lineage>
        <taxon>Bacteria</taxon>
        <taxon>Pseudomonadati</taxon>
        <taxon>Bacteroidota</taxon>
        <taxon>Flavobacteriia</taxon>
        <taxon>Flavobacteriales</taxon>
        <taxon>Flavobacteriaceae</taxon>
        <taxon>Pseudotamlana</taxon>
    </lineage>
</organism>
<protein>
    <submittedName>
        <fullName evidence="1">MmcQ/YjbR family DNA-binding protein</fullName>
    </submittedName>
</protein>
<name>A0A6N6MBK8_9FLAO</name>
<dbReference type="PANTHER" id="PTHR35145">
    <property type="entry name" value="CYTOPLASMIC PROTEIN-RELATED"/>
    <property type="match status" value="1"/>
</dbReference>
<dbReference type="Gene3D" id="3.90.1150.30">
    <property type="match status" value="1"/>
</dbReference>
<gene>
    <name evidence="1" type="ORF">F6U93_08475</name>
</gene>
<reference evidence="1 2" key="1">
    <citation type="submission" date="2019-09" db="EMBL/GenBank/DDBJ databases">
        <authorList>
            <person name="Cao W.R."/>
        </authorList>
    </citation>
    <scope>NUCLEOTIDE SEQUENCE [LARGE SCALE GENOMIC DNA]</scope>
    <source>
        <strain evidence="1 2">B1N29</strain>
    </source>
</reference>
<dbReference type="AlphaFoldDB" id="A0A6N6MBK8"/>
<dbReference type="PANTHER" id="PTHR35145:SF1">
    <property type="entry name" value="CYTOPLASMIC PROTEIN"/>
    <property type="match status" value="1"/>
</dbReference>
<dbReference type="SUPFAM" id="SSF142906">
    <property type="entry name" value="YjbR-like"/>
    <property type="match status" value="1"/>
</dbReference>
<dbReference type="InterPro" id="IPR038056">
    <property type="entry name" value="YjbR-like_sf"/>
</dbReference>
<dbReference type="Pfam" id="PF04237">
    <property type="entry name" value="YjbR"/>
    <property type="match status" value="1"/>
</dbReference>
<proteinExistence type="predicted"/>
<dbReference type="InterPro" id="IPR058532">
    <property type="entry name" value="YjbR/MT2646/Rv2570-like"/>
</dbReference>
<keyword evidence="1" id="KW-0238">DNA-binding</keyword>
<keyword evidence="2" id="KW-1185">Reference proteome</keyword>
<dbReference type="Proteomes" id="UP000441333">
    <property type="component" value="Unassembled WGS sequence"/>
</dbReference>
<dbReference type="EMBL" id="WAAT01000042">
    <property type="protein sequence ID" value="KAB1067966.1"/>
    <property type="molecule type" value="Genomic_DNA"/>
</dbReference>
<evidence type="ECO:0000313" key="1">
    <source>
        <dbReference type="EMBL" id="KAB1067966.1"/>
    </source>
</evidence>
<dbReference type="InterPro" id="IPR007351">
    <property type="entry name" value="YjbR"/>
</dbReference>
<accession>A0A6N6MBK8</accession>
<dbReference type="GO" id="GO:0003677">
    <property type="term" value="F:DNA binding"/>
    <property type="evidence" value="ECO:0007669"/>
    <property type="project" value="UniProtKB-KW"/>
</dbReference>
<comment type="caution">
    <text evidence="1">The sequence shown here is derived from an EMBL/GenBank/DDBJ whole genome shotgun (WGS) entry which is preliminary data.</text>
</comment>
<dbReference type="RefSeq" id="WP_150938796.1">
    <property type="nucleotide sequence ID" value="NZ_WAAT01000042.1"/>
</dbReference>